<gene>
    <name evidence="1" type="ORF">BACCAP_00714</name>
</gene>
<comment type="caution">
    <text evidence="1">The sequence shown here is derived from an EMBL/GenBank/DDBJ whole genome shotgun (WGS) entry which is preliminary data.</text>
</comment>
<protein>
    <submittedName>
        <fullName evidence="1">Uncharacterized protein</fullName>
    </submittedName>
</protein>
<dbReference type="STRING" id="411467.BACCAP_00714"/>
<name>A6NR89_9FIRM</name>
<organism evidence="1 2">
    <name type="scientific">Pseudoflavonifractor capillosus ATCC 29799</name>
    <dbReference type="NCBI Taxonomy" id="411467"/>
    <lineage>
        <taxon>Bacteria</taxon>
        <taxon>Bacillati</taxon>
        <taxon>Bacillota</taxon>
        <taxon>Clostridia</taxon>
        <taxon>Eubacteriales</taxon>
        <taxon>Oscillospiraceae</taxon>
        <taxon>Pseudoflavonifractor</taxon>
    </lineage>
</organism>
<keyword evidence="2" id="KW-1185">Reference proteome</keyword>
<dbReference type="AlphaFoldDB" id="A6NR89"/>
<reference evidence="1 2" key="1">
    <citation type="submission" date="2007-04" db="EMBL/GenBank/DDBJ databases">
        <authorList>
            <person name="Fulton L."/>
            <person name="Clifton S."/>
            <person name="Fulton B."/>
            <person name="Xu J."/>
            <person name="Minx P."/>
            <person name="Pepin K.H."/>
            <person name="Johnson M."/>
            <person name="Thiruvilangam P."/>
            <person name="Bhonagiri V."/>
            <person name="Nash W.E."/>
            <person name="Mardis E.R."/>
            <person name="Wilson R.K."/>
        </authorList>
    </citation>
    <scope>NUCLEOTIDE SEQUENCE [LARGE SCALE GENOMIC DNA]</scope>
    <source>
        <strain evidence="1 2">ATCC 29799</strain>
    </source>
</reference>
<evidence type="ECO:0000313" key="2">
    <source>
        <dbReference type="Proteomes" id="UP000003639"/>
    </source>
</evidence>
<proteinExistence type="predicted"/>
<dbReference type="EMBL" id="AAXG02000005">
    <property type="protein sequence ID" value="EDN01585.1"/>
    <property type="molecule type" value="Genomic_DNA"/>
</dbReference>
<sequence length="70" mass="8035">MSPSKTGLPAGRPVFSIKLRTRCVSNPRSDPLEAVARRTGRRFPSSGKTKTPETFRFQVFLWWRQQNSNL</sequence>
<accession>A6NR89</accession>
<evidence type="ECO:0000313" key="1">
    <source>
        <dbReference type="EMBL" id="EDN01585.1"/>
    </source>
</evidence>
<dbReference type="Proteomes" id="UP000003639">
    <property type="component" value="Unassembled WGS sequence"/>
</dbReference>
<reference evidence="1 2" key="2">
    <citation type="submission" date="2007-06" db="EMBL/GenBank/DDBJ databases">
        <title>Draft genome sequence of Pseudoflavonifractor capillosus ATCC 29799.</title>
        <authorList>
            <person name="Sudarsanam P."/>
            <person name="Ley R."/>
            <person name="Guruge J."/>
            <person name="Turnbaugh P.J."/>
            <person name="Mahowald M."/>
            <person name="Liep D."/>
            <person name="Gordon J."/>
        </authorList>
    </citation>
    <scope>NUCLEOTIDE SEQUENCE [LARGE SCALE GENOMIC DNA]</scope>
    <source>
        <strain evidence="1 2">ATCC 29799</strain>
    </source>
</reference>